<evidence type="ECO:0000256" key="2">
    <source>
        <dbReference type="SAM" id="Phobius"/>
    </source>
</evidence>
<dbReference type="EMBL" id="FOKW01000001">
    <property type="protein sequence ID" value="SFB72092.1"/>
    <property type="molecule type" value="Genomic_DNA"/>
</dbReference>
<keyword evidence="4" id="KW-1185">Reference proteome</keyword>
<keyword evidence="2" id="KW-0472">Membrane</keyword>
<evidence type="ECO:0000256" key="1">
    <source>
        <dbReference type="SAM" id="Coils"/>
    </source>
</evidence>
<feature type="coiled-coil region" evidence="1">
    <location>
        <begin position="312"/>
        <end position="339"/>
    </location>
</feature>
<name>A0A1I1DCL1_NATHA</name>
<accession>A0A1I1DCL1</accession>
<organism evidence="3 4">
    <name type="scientific">Natronobacterium haloterrestre</name>
    <name type="common">Halobiforma haloterrestris</name>
    <dbReference type="NCBI Taxonomy" id="148448"/>
    <lineage>
        <taxon>Archaea</taxon>
        <taxon>Methanobacteriati</taxon>
        <taxon>Methanobacteriota</taxon>
        <taxon>Stenosarchaea group</taxon>
        <taxon>Halobacteria</taxon>
        <taxon>Halobacteriales</taxon>
        <taxon>Natrialbaceae</taxon>
        <taxon>Natronobacterium</taxon>
    </lineage>
</organism>
<protein>
    <submittedName>
        <fullName evidence="3">Uncharacterized protein</fullName>
    </submittedName>
</protein>
<evidence type="ECO:0000313" key="3">
    <source>
        <dbReference type="EMBL" id="SFB72092.1"/>
    </source>
</evidence>
<keyword evidence="2" id="KW-1133">Transmembrane helix</keyword>
<sequence>MVDIGRWNTQIRIFLYLLGAAVVVLGISAAAYQYFGSTGLTAVDLTVSALLTVALVILYFRQTLLLESQRDLLTQELNREARQQHTETLRDRVRLWHGNPDKKTASNPIDQPQRNLPAVKDASFETAPTGSYSMAFPDDEPFQVIPHHLQGDRYLEDLLQNHAPNLRKKKNEIDQLHGRFVSMRDKFVRSFEEGIVRDEAMFTIEPADYFGRWMFEFLVAYERGKYEDFAELRGRIQSQLEAGTTGLHPDEPRLWIRADIGGNSSRAAYSVVHKSGNREALREHQSAVKEDVIDLVQQVVDQLEEDYPYYHTEEAAAVLDEAAEAIDDLENLLVEYDGRPIYPGDCMYLEEARISGS</sequence>
<dbReference type="Proteomes" id="UP000199161">
    <property type="component" value="Unassembled WGS sequence"/>
</dbReference>
<gene>
    <name evidence="3" type="ORF">SAMN05444422_101465</name>
</gene>
<feature type="transmembrane region" description="Helical" evidence="2">
    <location>
        <begin position="13"/>
        <end position="35"/>
    </location>
</feature>
<keyword evidence="1" id="KW-0175">Coiled coil</keyword>
<proteinExistence type="predicted"/>
<keyword evidence="2" id="KW-0812">Transmembrane</keyword>
<evidence type="ECO:0000313" key="4">
    <source>
        <dbReference type="Proteomes" id="UP000199161"/>
    </source>
</evidence>
<dbReference type="AlphaFoldDB" id="A0A1I1DCL1"/>
<feature type="transmembrane region" description="Helical" evidence="2">
    <location>
        <begin position="41"/>
        <end position="60"/>
    </location>
</feature>
<reference evidence="4" key="1">
    <citation type="submission" date="2016-10" db="EMBL/GenBank/DDBJ databases">
        <authorList>
            <person name="Varghese N."/>
            <person name="Submissions S."/>
        </authorList>
    </citation>
    <scope>NUCLEOTIDE SEQUENCE [LARGE SCALE GENOMIC DNA]</scope>
    <source>
        <strain evidence="4">DSM 13078</strain>
    </source>
</reference>
<dbReference type="RefSeq" id="WP_143095800.1">
    <property type="nucleotide sequence ID" value="NZ_FOKW01000001.1"/>
</dbReference>
<dbReference type="OrthoDB" id="205934at2157"/>